<accession>A0AAD4WQI6</accession>
<dbReference type="Proteomes" id="UP001054821">
    <property type="component" value="Chromosome 1"/>
</dbReference>
<protein>
    <submittedName>
        <fullName evidence="1">Uncharacterized protein</fullName>
    </submittedName>
</protein>
<comment type="caution">
    <text evidence="1">The sequence shown here is derived from an EMBL/GenBank/DDBJ whole genome shotgun (WGS) entry which is preliminary data.</text>
</comment>
<name>A0AAD4WQI6_PRUDU</name>
<dbReference type="AlphaFoldDB" id="A0AAD4WQI6"/>
<keyword evidence="2" id="KW-1185">Reference proteome</keyword>
<proteinExistence type="predicted"/>
<reference evidence="1 2" key="1">
    <citation type="journal article" date="2022" name="G3 (Bethesda)">
        <title>Whole-genome sequence and methylome profiling of the almond [Prunus dulcis (Mill.) D.A. Webb] cultivar 'Nonpareil'.</title>
        <authorList>
            <person name="D'Amico-Willman K.M."/>
            <person name="Ouma W.Z."/>
            <person name="Meulia T."/>
            <person name="Sideli G.M."/>
            <person name="Gradziel T.M."/>
            <person name="Fresnedo-Ramirez J."/>
        </authorList>
    </citation>
    <scope>NUCLEOTIDE SEQUENCE [LARGE SCALE GENOMIC DNA]</scope>
    <source>
        <strain evidence="1">Clone GOH B32 T37-40</strain>
    </source>
</reference>
<evidence type="ECO:0000313" key="1">
    <source>
        <dbReference type="EMBL" id="KAI5347669.1"/>
    </source>
</evidence>
<sequence>MAHKKKVQNFLRRLDQFQFGRQFQALGPVNQTVLSPNQPPKPMHCIEMWKVLSVIRMICLVMGQLRPCLLW</sequence>
<gene>
    <name evidence="1" type="ORF">L3X38_000556</name>
</gene>
<dbReference type="EMBL" id="JAJFAZ020000001">
    <property type="protein sequence ID" value="KAI5347669.1"/>
    <property type="molecule type" value="Genomic_DNA"/>
</dbReference>
<organism evidence="1 2">
    <name type="scientific">Prunus dulcis</name>
    <name type="common">Almond</name>
    <name type="synonym">Amygdalus dulcis</name>
    <dbReference type="NCBI Taxonomy" id="3755"/>
    <lineage>
        <taxon>Eukaryota</taxon>
        <taxon>Viridiplantae</taxon>
        <taxon>Streptophyta</taxon>
        <taxon>Embryophyta</taxon>
        <taxon>Tracheophyta</taxon>
        <taxon>Spermatophyta</taxon>
        <taxon>Magnoliopsida</taxon>
        <taxon>eudicotyledons</taxon>
        <taxon>Gunneridae</taxon>
        <taxon>Pentapetalae</taxon>
        <taxon>rosids</taxon>
        <taxon>fabids</taxon>
        <taxon>Rosales</taxon>
        <taxon>Rosaceae</taxon>
        <taxon>Amygdaloideae</taxon>
        <taxon>Amygdaleae</taxon>
        <taxon>Prunus</taxon>
    </lineage>
</organism>
<evidence type="ECO:0000313" key="2">
    <source>
        <dbReference type="Proteomes" id="UP001054821"/>
    </source>
</evidence>